<dbReference type="AlphaFoldDB" id="A0A426ZZS6"/>
<comment type="caution">
    <text evidence="1">The sequence shown here is derived from an EMBL/GenBank/DDBJ whole genome shotgun (WGS) entry which is preliminary data.</text>
</comment>
<name>A0A426ZZS6_ENSVE</name>
<dbReference type="EMBL" id="AMZH03004315">
    <property type="protein sequence ID" value="RRT69519.1"/>
    <property type="molecule type" value="Genomic_DNA"/>
</dbReference>
<proteinExistence type="predicted"/>
<protein>
    <submittedName>
        <fullName evidence="1">Uncharacterized protein</fullName>
    </submittedName>
</protein>
<gene>
    <name evidence="1" type="ORF">B296_00029917</name>
</gene>
<sequence>ERVSAEAEEEEVVVVVVASEREIWRARVRAAFSRAENSPIHADSGRYIVASNAEKISSMLLIAFEDEGRDRSEMELGWER</sequence>
<feature type="non-terminal residue" evidence="1">
    <location>
        <position position="1"/>
    </location>
</feature>
<reference evidence="1 2" key="1">
    <citation type="journal article" date="2014" name="Agronomy (Basel)">
        <title>A Draft Genome Sequence for Ensete ventricosum, the Drought-Tolerant Tree Against Hunger.</title>
        <authorList>
            <person name="Harrison J."/>
            <person name="Moore K.A."/>
            <person name="Paszkiewicz K."/>
            <person name="Jones T."/>
            <person name="Grant M."/>
            <person name="Ambacheew D."/>
            <person name="Muzemil S."/>
            <person name="Studholme D.J."/>
        </authorList>
    </citation>
    <scope>NUCLEOTIDE SEQUENCE [LARGE SCALE GENOMIC DNA]</scope>
</reference>
<organism evidence="1 2">
    <name type="scientific">Ensete ventricosum</name>
    <name type="common">Abyssinian banana</name>
    <name type="synonym">Musa ensete</name>
    <dbReference type="NCBI Taxonomy" id="4639"/>
    <lineage>
        <taxon>Eukaryota</taxon>
        <taxon>Viridiplantae</taxon>
        <taxon>Streptophyta</taxon>
        <taxon>Embryophyta</taxon>
        <taxon>Tracheophyta</taxon>
        <taxon>Spermatophyta</taxon>
        <taxon>Magnoliopsida</taxon>
        <taxon>Liliopsida</taxon>
        <taxon>Zingiberales</taxon>
        <taxon>Musaceae</taxon>
        <taxon>Ensete</taxon>
    </lineage>
</organism>
<evidence type="ECO:0000313" key="2">
    <source>
        <dbReference type="Proteomes" id="UP000287651"/>
    </source>
</evidence>
<evidence type="ECO:0000313" key="1">
    <source>
        <dbReference type="EMBL" id="RRT69519.1"/>
    </source>
</evidence>
<dbReference type="Proteomes" id="UP000287651">
    <property type="component" value="Unassembled WGS sequence"/>
</dbReference>
<accession>A0A426ZZS6</accession>